<keyword evidence="6 11" id="KW-0547">Nucleotide-binding</keyword>
<evidence type="ECO:0000256" key="2">
    <source>
        <dbReference type="ARBA" id="ARBA00022490"/>
    </source>
</evidence>
<evidence type="ECO:0000256" key="11">
    <source>
        <dbReference type="HAMAP-Rule" id="MF_00747"/>
    </source>
</evidence>
<evidence type="ECO:0000256" key="7">
    <source>
        <dbReference type="ARBA" id="ARBA00022777"/>
    </source>
</evidence>
<keyword evidence="4 11" id="KW-0816">Tricarboxylic acid cycle</keyword>
<dbReference type="GO" id="GO:0008772">
    <property type="term" value="F:[isocitrate dehydrogenase (NADP+)] kinase activity"/>
    <property type="evidence" value="ECO:0007669"/>
    <property type="project" value="UniProtKB-UniRule"/>
</dbReference>
<keyword evidence="2 11" id="KW-0963">Cytoplasm</keyword>
<protein>
    <recommendedName>
        <fullName evidence="11">Isocitrate dehydrogenase kinase/phosphatase</fullName>
        <shortName evidence="11">IDH kinase/phosphatase</shortName>
        <shortName evidence="11">IDHK/P</shortName>
        <ecNumber evidence="11">2.7.11.5</ecNumber>
        <ecNumber evidence="11">3.1.3.-</ecNumber>
    </recommendedName>
</protein>
<accession>A0A853IBM8</accession>
<dbReference type="InterPro" id="IPR010452">
    <property type="entry name" value="Isocitrate_DH_AceK"/>
</dbReference>
<dbReference type="PANTHER" id="PTHR39559:SF1">
    <property type="entry name" value="ISOCITRATE DEHYDROGENASE KINASE_PHOSPHATASE"/>
    <property type="match status" value="1"/>
</dbReference>
<dbReference type="GO" id="GO:0006097">
    <property type="term" value="P:glyoxylate cycle"/>
    <property type="evidence" value="ECO:0007669"/>
    <property type="project" value="UniProtKB-UniRule"/>
</dbReference>
<dbReference type="Proteomes" id="UP000569732">
    <property type="component" value="Unassembled WGS sequence"/>
</dbReference>
<evidence type="ECO:0000259" key="13">
    <source>
        <dbReference type="Pfam" id="PF20423"/>
    </source>
</evidence>
<evidence type="ECO:0000256" key="10">
    <source>
        <dbReference type="ARBA" id="ARBA00022912"/>
    </source>
</evidence>
<dbReference type="AlphaFoldDB" id="A0A853IBM8"/>
<feature type="active site" evidence="11">
    <location>
        <position position="388"/>
    </location>
</feature>
<dbReference type="PANTHER" id="PTHR39559">
    <property type="match status" value="1"/>
</dbReference>
<feature type="binding site" evidence="11">
    <location>
        <begin position="332"/>
        <end position="338"/>
    </location>
    <ligand>
        <name>ATP</name>
        <dbReference type="ChEBI" id="CHEBI:30616"/>
    </ligand>
</feature>
<dbReference type="EC" id="2.7.11.5" evidence="11"/>
<dbReference type="RefSeq" id="WP_180566835.1">
    <property type="nucleotide sequence ID" value="NZ_JACCKB010000002.1"/>
</dbReference>
<reference evidence="14 15" key="1">
    <citation type="submission" date="2020-07" db="EMBL/GenBank/DDBJ databases">
        <title>Endozoicomonas sp. nov., isolated from sediment.</title>
        <authorList>
            <person name="Gu T."/>
        </authorList>
    </citation>
    <scope>NUCLEOTIDE SEQUENCE [LARGE SCALE GENOMIC DNA]</scope>
    <source>
        <strain evidence="14 15">SM1973</strain>
    </source>
</reference>
<dbReference type="NCBIfam" id="NF002804">
    <property type="entry name" value="PRK02946.1"/>
    <property type="match status" value="1"/>
</dbReference>
<evidence type="ECO:0000256" key="5">
    <source>
        <dbReference type="ARBA" id="ARBA00022679"/>
    </source>
</evidence>
<sequence length="603" mass="70238">MEKQQAAKQIADLVLTGFSHYRLRFSEITLGARRRFERAAWGEVQRASSGRINLYDKAVAEVVADLSQHVPDDCLSLAMWRHAKQAYHQLIVSRTDYELAETFFNSIFCRVFRHHAISEDNLFVQSSFPAPPLGSQQPIYNRYQPQQGLVALIKQILMDYAFAIPYENLRRDISQIIYCIKQEMGEAFSNETVSHVDIIKSVFYRNKAAYLVGRIVTENIVTEKTITEETATEKQVKPFVLPLLNNDQRAVYVDTLIMDPDEVSVIFSFTRSYFMVLAPIPSEYVQFLQELLPWKQRYELYISIGFYKHGKTEFYRDFLSHLAATDDQFIIAPGVKGMVMTVFTLPSSQTVFKVIKDYFDPPKEVNKALVKDKYHLVKVHDRVGRMADTQEFSHFAFPKQRFAPELLTELQKVAQSNITITDDQVIVHHLYTERKMTPLNLYIKEVRGKKLEAVLDEYGNAIKQLAAANIFPGDMLLKNFGVTRHGRVVFYDYDEICYLTECRFRKIPPPRFPEDELAAEPWYSVAPNDVFPEEFGVFLFADPKIRQQFTRLHPELFDADYWQELQGLIEHGQVMDVYPYRRMKRFKQHPTRQKKKPSKTAMN</sequence>
<dbReference type="GO" id="GO:0004721">
    <property type="term" value="F:phosphoprotein phosphatase activity"/>
    <property type="evidence" value="ECO:0007669"/>
    <property type="project" value="UniProtKB-KW"/>
</dbReference>
<comment type="caution">
    <text evidence="14">The sequence shown here is derived from an EMBL/GenBank/DDBJ whole genome shotgun (WGS) entry which is preliminary data.</text>
</comment>
<comment type="function">
    <text evidence="11">Bifunctional enzyme which can phosphorylate or dephosphorylate isocitrate dehydrogenase (IDH) on a specific serine residue. This is a regulatory mechanism which enables bacteria to bypass the Krebs cycle via the glyoxylate shunt in response to the source of carbon. When bacteria are grown on glucose, IDH is fully active and unphosphorylated, but when grown on acetate or ethanol, the activity of IDH declines drastically concomitant with its phosphorylation.</text>
</comment>
<comment type="catalytic activity">
    <reaction evidence="11">
        <text>L-seryl-[isocitrate dehydrogenase] + ATP = O-phospho-L-seryl-[isocitrate dehydrogenase] + ADP + H(+)</text>
        <dbReference type="Rhea" id="RHEA:43540"/>
        <dbReference type="Rhea" id="RHEA-COMP:10605"/>
        <dbReference type="Rhea" id="RHEA-COMP:10606"/>
        <dbReference type="ChEBI" id="CHEBI:15378"/>
        <dbReference type="ChEBI" id="CHEBI:29999"/>
        <dbReference type="ChEBI" id="CHEBI:30616"/>
        <dbReference type="ChEBI" id="CHEBI:83421"/>
        <dbReference type="ChEBI" id="CHEBI:456216"/>
        <dbReference type="EC" id="2.7.11.5"/>
    </reaction>
</comment>
<dbReference type="GO" id="GO:0005737">
    <property type="term" value="C:cytoplasm"/>
    <property type="evidence" value="ECO:0007669"/>
    <property type="project" value="UniProtKB-SubCell"/>
</dbReference>
<gene>
    <name evidence="11 14" type="primary">aceK</name>
    <name evidence="14" type="ORF">H0A36_02230</name>
</gene>
<dbReference type="EC" id="3.1.3.-" evidence="11"/>
<keyword evidence="1 11" id="KW-0329">Glyoxylate bypass</keyword>
<dbReference type="InterPro" id="IPR046855">
    <property type="entry name" value="AceK_kinase"/>
</dbReference>
<organism evidence="14 15">
    <name type="scientific">Spartinivicinus marinus</name>
    <dbReference type="NCBI Taxonomy" id="2994442"/>
    <lineage>
        <taxon>Bacteria</taxon>
        <taxon>Pseudomonadati</taxon>
        <taxon>Pseudomonadota</taxon>
        <taxon>Gammaproteobacteria</taxon>
        <taxon>Oceanospirillales</taxon>
        <taxon>Zooshikellaceae</taxon>
        <taxon>Spartinivicinus</taxon>
    </lineage>
</organism>
<keyword evidence="8 11" id="KW-0378">Hydrolase</keyword>
<feature type="domain" description="Isocitrate dehydrogenase kinase/phosphatase (AceK) regulatory" evidence="13">
    <location>
        <begin position="11"/>
        <end position="325"/>
    </location>
</feature>
<keyword evidence="10 11" id="KW-0904">Protein phosphatase</keyword>
<feature type="domain" description="Isocitrate dehydrogenase kinase/phosphatase (AceK) kinase" evidence="12">
    <location>
        <begin position="327"/>
        <end position="581"/>
    </location>
</feature>
<dbReference type="HAMAP" id="MF_00747">
    <property type="entry name" value="AceK"/>
    <property type="match status" value="1"/>
</dbReference>
<dbReference type="GO" id="GO:0006006">
    <property type="term" value="P:glucose metabolic process"/>
    <property type="evidence" value="ECO:0007669"/>
    <property type="project" value="InterPro"/>
</dbReference>
<evidence type="ECO:0000313" key="14">
    <source>
        <dbReference type="EMBL" id="NYZ64806.1"/>
    </source>
</evidence>
<keyword evidence="9 11" id="KW-0067">ATP-binding</keyword>
<keyword evidence="5 11" id="KW-0808">Transferase</keyword>
<dbReference type="GO" id="GO:0016208">
    <property type="term" value="F:AMP binding"/>
    <property type="evidence" value="ECO:0007669"/>
    <property type="project" value="TreeGrafter"/>
</dbReference>
<keyword evidence="15" id="KW-1185">Reference proteome</keyword>
<dbReference type="InterPro" id="IPR046854">
    <property type="entry name" value="AceK_regulatory"/>
</dbReference>
<evidence type="ECO:0000256" key="6">
    <source>
        <dbReference type="ARBA" id="ARBA00022741"/>
    </source>
</evidence>
<dbReference type="GO" id="GO:0004674">
    <property type="term" value="F:protein serine/threonine kinase activity"/>
    <property type="evidence" value="ECO:0007669"/>
    <property type="project" value="UniProtKB-KW"/>
</dbReference>
<proteinExistence type="inferred from homology"/>
<evidence type="ECO:0000259" key="12">
    <source>
        <dbReference type="Pfam" id="PF06315"/>
    </source>
</evidence>
<dbReference type="GO" id="GO:0005524">
    <property type="term" value="F:ATP binding"/>
    <property type="evidence" value="ECO:0007669"/>
    <property type="project" value="UniProtKB-UniRule"/>
</dbReference>
<name>A0A853IBM8_9GAMM</name>
<dbReference type="EMBL" id="JACCKB010000002">
    <property type="protein sequence ID" value="NYZ64806.1"/>
    <property type="molecule type" value="Genomic_DNA"/>
</dbReference>
<evidence type="ECO:0000313" key="15">
    <source>
        <dbReference type="Proteomes" id="UP000569732"/>
    </source>
</evidence>
<evidence type="ECO:0000256" key="8">
    <source>
        <dbReference type="ARBA" id="ARBA00022801"/>
    </source>
</evidence>
<keyword evidence="7 11" id="KW-0418">Kinase</keyword>
<comment type="subcellular location">
    <subcellularLocation>
        <location evidence="11">Cytoplasm</location>
    </subcellularLocation>
</comment>
<dbReference type="Pfam" id="PF06315">
    <property type="entry name" value="AceK_kinase"/>
    <property type="match status" value="1"/>
</dbReference>
<evidence type="ECO:0000256" key="1">
    <source>
        <dbReference type="ARBA" id="ARBA00022435"/>
    </source>
</evidence>
<evidence type="ECO:0000256" key="4">
    <source>
        <dbReference type="ARBA" id="ARBA00022532"/>
    </source>
</evidence>
<dbReference type="PIRSF" id="PIRSF000719">
    <property type="entry name" value="AceK"/>
    <property type="match status" value="1"/>
</dbReference>
<dbReference type="Pfam" id="PF20423">
    <property type="entry name" value="AceK_regulatory"/>
    <property type="match status" value="1"/>
</dbReference>
<dbReference type="GO" id="GO:0006099">
    <property type="term" value="P:tricarboxylic acid cycle"/>
    <property type="evidence" value="ECO:0007669"/>
    <property type="project" value="UniProtKB-UniRule"/>
</dbReference>
<evidence type="ECO:0000256" key="9">
    <source>
        <dbReference type="ARBA" id="ARBA00022840"/>
    </source>
</evidence>
<feature type="binding site" evidence="11">
    <location>
        <position position="353"/>
    </location>
    <ligand>
        <name>ATP</name>
        <dbReference type="ChEBI" id="CHEBI:30616"/>
    </ligand>
</feature>
<evidence type="ECO:0000256" key="3">
    <source>
        <dbReference type="ARBA" id="ARBA00022527"/>
    </source>
</evidence>
<comment type="similarity">
    <text evidence="11">Belongs to the AceK family.</text>
</comment>
<keyword evidence="3 11" id="KW-0723">Serine/threonine-protein kinase</keyword>